<dbReference type="NCBIfam" id="TIGR03954">
    <property type="entry name" value="integ_memb_HG"/>
    <property type="match status" value="1"/>
</dbReference>
<evidence type="ECO:0000259" key="7">
    <source>
        <dbReference type="Pfam" id="PF12823"/>
    </source>
</evidence>
<evidence type="ECO:0000256" key="2">
    <source>
        <dbReference type="ARBA" id="ARBA00022475"/>
    </source>
</evidence>
<dbReference type="RefSeq" id="WP_353649757.1">
    <property type="nucleotide sequence ID" value="NZ_CP159218.1"/>
</dbReference>
<feature type="transmembrane region" description="Helical" evidence="6">
    <location>
        <begin position="38"/>
        <end position="59"/>
    </location>
</feature>
<evidence type="ECO:0000256" key="6">
    <source>
        <dbReference type="SAM" id="Phobius"/>
    </source>
</evidence>
<comment type="subcellular location">
    <subcellularLocation>
        <location evidence="1">Cell membrane</location>
        <topology evidence="1">Multi-pass membrane protein</topology>
    </subcellularLocation>
</comment>
<name>A0AAU8DPB5_9ACTN</name>
<dbReference type="InterPro" id="IPR023845">
    <property type="entry name" value="DUF3817_TM"/>
</dbReference>
<dbReference type="PANTHER" id="PTHR40077:SF1">
    <property type="entry name" value="MEMBRANE PROTEIN"/>
    <property type="match status" value="1"/>
</dbReference>
<dbReference type="Pfam" id="PF12823">
    <property type="entry name" value="DUF3817"/>
    <property type="match status" value="1"/>
</dbReference>
<reference evidence="8" key="1">
    <citation type="submission" date="2024-05" db="EMBL/GenBank/DDBJ databases">
        <authorList>
            <person name="Cai S.Y."/>
            <person name="Jin L.M."/>
            <person name="Li H.R."/>
        </authorList>
    </citation>
    <scope>NUCLEOTIDE SEQUENCE</scope>
    <source>
        <strain evidence="8">A5-74</strain>
    </source>
</reference>
<keyword evidence="4 6" id="KW-1133">Transmembrane helix</keyword>
<accession>A0AAU8DPB5</accession>
<dbReference type="PANTHER" id="PTHR40077">
    <property type="entry name" value="MEMBRANE PROTEIN-RELATED"/>
    <property type="match status" value="1"/>
</dbReference>
<organism evidence="8">
    <name type="scientific">Nakamurella sp. A5-74</name>
    <dbReference type="NCBI Taxonomy" id="3158264"/>
    <lineage>
        <taxon>Bacteria</taxon>
        <taxon>Bacillati</taxon>
        <taxon>Actinomycetota</taxon>
        <taxon>Actinomycetes</taxon>
        <taxon>Nakamurellales</taxon>
        <taxon>Nakamurellaceae</taxon>
        <taxon>Nakamurella</taxon>
    </lineage>
</organism>
<keyword evidence="3 6" id="KW-0812">Transmembrane</keyword>
<dbReference type="EMBL" id="CP159218">
    <property type="protein sequence ID" value="XCG64144.1"/>
    <property type="molecule type" value="Genomic_DNA"/>
</dbReference>
<dbReference type="GO" id="GO:0005886">
    <property type="term" value="C:plasma membrane"/>
    <property type="evidence" value="ECO:0007669"/>
    <property type="project" value="UniProtKB-SubCell"/>
</dbReference>
<evidence type="ECO:0000256" key="3">
    <source>
        <dbReference type="ARBA" id="ARBA00022692"/>
    </source>
</evidence>
<feature type="transmembrane region" description="Helical" evidence="6">
    <location>
        <begin position="5"/>
        <end position="26"/>
    </location>
</feature>
<dbReference type="AlphaFoldDB" id="A0AAU8DPB5"/>
<evidence type="ECO:0000256" key="5">
    <source>
        <dbReference type="ARBA" id="ARBA00023136"/>
    </source>
</evidence>
<evidence type="ECO:0000256" key="1">
    <source>
        <dbReference type="ARBA" id="ARBA00004651"/>
    </source>
</evidence>
<feature type="transmembrane region" description="Helical" evidence="6">
    <location>
        <begin position="66"/>
        <end position="86"/>
    </location>
</feature>
<proteinExistence type="predicted"/>
<feature type="domain" description="DUF3817" evidence="7">
    <location>
        <begin position="4"/>
        <end position="92"/>
    </location>
</feature>
<gene>
    <name evidence="8" type="ORF">ABLG96_02000</name>
</gene>
<sequence length="102" mass="11523">MLIRIFKVVAVLEAFSWLALLIGMYFKWIAQTSEVGVQIFGPIHGGVFVAYVAVTALVARRQRWPLFWTTALALGASIPPFFTLWFERWAVRAGRLDAVPAR</sequence>
<protein>
    <submittedName>
        <fullName evidence="8">DUF3817 domain-containing protein</fullName>
    </submittedName>
</protein>
<keyword evidence="2" id="KW-1003">Cell membrane</keyword>
<evidence type="ECO:0000256" key="4">
    <source>
        <dbReference type="ARBA" id="ARBA00022989"/>
    </source>
</evidence>
<keyword evidence="5 6" id="KW-0472">Membrane</keyword>
<evidence type="ECO:0000313" key="8">
    <source>
        <dbReference type="EMBL" id="XCG64144.1"/>
    </source>
</evidence>